<dbReference type="Gramene" id="PUZ72115">
    <property type="protein sequence ID" value="PUZ72115"/>
    <property type="gene ID" value="GQ55_2G367400"/>
</dbReference>
<keyword evidence="2" id="KW-1185">Reference proteome</keyword>
<dbReference type="STRING" id="1504633.A0A2T7EWA2"/>
<sequence length="111" mass="12214">MHARPFLDSIRSLRHGGAAPADLHEMVFLLGPWPRRDPAAGAKRSLLRVVGVRFGAEAEAASVPRSVPVRVAYEPHQAGHPYLDVRTEAEFSAGYQEFLLLLLTLCKNTLV</sequence>
<gene>
    <name evidence="1" type="ORF">GQ55_2G367400</name>
</gene>
<dbReference type="InterPro" id="IPR052367">
    <property type="entry name" value="Thiosulfate_ST/Rhodanese-like"/>
</dbReference>
<accession>A0A2T7EWA2</accession>
<protein>
    <submittedName>
        <fullName evidence="1">Uncharacterized protein</fullName>
    </submittedName>
</protein>
<reference evidence="1 2" key="1">
    <citation type="submission" date="2018-04" db="EMBL/GenBank/DDBJ databases">
        <title>WGS assembly of Panicum hallii var. hallii HAL2.</title>
        <authorList>
            <person name="Lovell J."/>
            <person name="Jenkins J."/>
            <person name="Lowry D."/>
            <person name="Mamidi S."/>
            <person name="Sreedasyam A."/>
            <person name="Weng X."/>
            <person name="Barry K."/>
            <person name="Bonette J."/>
            <person name="Campitelli B."/>
            <person name="Daum C."/>
            <person name="Gordon S."/>
            <person name="Gould B."/>
            <person name="Lipzen A."/>
            <person name="MacQueen A."/>
            <person name="Palacio-Mejia J."/>
            <person name="Plott C."/>
            <person name="Shakirov E."/>
            <person name="Shu S."/>
            <person name="Yoshinaga Y."/>
            <person name="Zane M."/>
            <person name="Rokhsar D."/>
            <person name="Grimwood J."/>
            <person name="Schmutz J."/>
            <person name="Juenger T."/>
        </authorList>
    </citation>
    <scope>NUCLEOTIDE SEQUENCE [LARGE SCALE GENOMIC DNA]</scope>
    <source>
        <strain evidence="2">cv. HAL2</strain>
    </source>
</reference>
<proteinExistence type="predicted"/>
<dbReference type="PANTHER" id="PTHR45431">
    <property type="entry name" value="RHODANESE-LIKE DOMAIN-CONTAINING PROTEIN 15, CHLOROPLASTIC"/>
    <property type="match status" value="1"/>
</dbReference>
<organism evidence="1 2">
    <name type="scientific">Panicum hallii var. hallii</name>
    <dbReference type="NCBI Taxonomy" id="1504633"/>
    <lineage>
        <taxon>Eukaryota</taxon>
        <taxon>Viridiplantae</taxon>
        <taxon>Streptophyta</taxon>
        <taxon>Embryophyta</taxon>
        <taxon>Tracheophyta</taxon>
        <taxon>Spermatophyta</taxon>
        <taxon>Magnoliopsida</taxon>
        <taxon>Liliopsida</taxon>
        <taxon>Poales</taxon>
        <taxon>Poaceae</taxon>
        <taxon>PACMAD clade</taxon>
        <taxon>Panicoideae</taxon>
        <taxon>Panicodae</taxon>
        <taxon>Paniceae</taxon>
        <taxon>Panicinae</taxon>
        <taxon>Panicum</taxon>
        <taxon>Panicum sect. Panicum</taxon>
    </lineage>
</organism>
<dbReference type="AlphaFoldDB" id="A0A2T7EWA2"/>
<evidence type="ECO:0000313" key="2">
    <source>
        <dbReference type="Proteomes" id="UP000244336"/>
    </source>
</evidence>
<name>A0A2T7EWA2_9POAL</name>
<dbReference type="Proteomes" id="UP000244336">
    <property type="component" value="Chromosome 2"/>
</dbReference>
<dbReference type="EMBL" id="CM009750">
    <property type="protein sequence ID" value="PUZ72115.1"/>
    <property type="molecule type" value="Genomic_DNA"/>
</dbReference>
<evidence type="ECO:0000313" key="1">
    <source>
        <dbReference type="EMBL" id="PUZ72115.1"/>
    </source>
</evidence>
<dbReference type="PANTHER" id="PTHR45431:SF3">
    <property type="entry name" value="RHODANESE-LIKE DOMAIN-CONTAINING PROTEIN 15, CHLOROPLASTIC"/>
    <property type="match status" value="1"/>
</dbReference>